<keyword evidence="4" id="KW-1185">Reference proteome</keyword>
<gene>
    <name evidence="3" type="ORF">JMN32_25950</name>
</gene>
<reference evidence="3" key="1">
    <citation type="submission" date="2021-01" db="EMBL/GenBank/DDBJ databases">
        <title>Fulvivirga kasyanovii gen. nov., sp nov., a novel member of the phylum Bacteroidetes isolated from seawater in a mussel farm.</title>
        <authorList>
            <person name="Zhao L.-H."/>
            <person name="Wang Z.-J."/>
        </authorList>
    </citation>
    <scope>NUCLEOTIDE SEQUENCE</scope>
    <source>
        <strain evidence="3">29W222</strain>
    </source>
</reference>
<dbReference type="AlphaFoldDB" id="A0A937G3T3"/>
<dbReference type="EMBL" id="JAEUGD010000067">
    <property type="protein sequence ID" value="MBL6449781.1"/>
    <property type="molecule type" value="Genomic_DNA"/>
</dbReference>
<keyword evidence="1" id="KW-0732">Signal</keyword>
<dbReference type="PROSITE" id="PS51257">
    <property type="entry name" value="PROKAR_LIPOPROTEIN"/>
    <property type="match status" value="1"/>
</dbReference>
<accession>A0A937G3T3</accession>
<dbReference type="Pfam" id="PF19408">
    <property type="entry name" value="PKD_6"/>
    <property type="match status" value="1"/>
</dbReference>
<evidence type="ECO:0000313" key="4">
    <source>
        <dbReference type="Proteomes" id="UP000614216"/>
    </source>
</evidence>
<evidence type="ECO:0000256" key="1">
    <source>
        <dbReference type="SAM" id="SignalP"/>
    </source>
</evidence>
<sequence>MKNKLSIFILSLITAVLFTACGDDDSTFNGPFRLNIAGSSEVRPESTHEYTIGDFTSADSYTWTVSGPATVSGSATGNTVSITFGEVGDVVITVTNGTDTGTFGVEVANTEPTVSVSYNGGGTLRTGEADTVFFEFDAPLALDPSFAMNTTDSTQFNGGTPFVSGSLGPLVKVDADSYYAIYTAGDGNGTSEALFQDIKSTATYGDVNIDSAFVKLYRVDNIAPVATIDYSPALAMDSTVITVTVTFSELVMAANPAVDSSLLISFANAGVATETDTLIATEDPLVYTYQYTLNGEGNGQVEVIVSNIADLAGNTSEISSYELVADNTAPGIDWYIDEFTGYAEVGFILLGMGPAEAGTGYYAVFPSGAAAPASLEEFENGVVSGTKQINAGTYVIYNVPLEAGNYNIYFIGEDLAGNMSPISSDSFTVN</sequence>
<comment type="caution">
    <text evidence="3">The sequence shown here is derived from an EMBL/GenBank/DDBJ whole genome shotgun (WGS) entry which is preliminary data.</text>
</comment>
<feature type="signal peptide" evidence="1">
    <location>
        <begin position="1"/>
        <end position="20"/>
    </location>
</feature>
<protein>
    <recommendedName>
        <fullName evidence="2">PKD-like domain-containing protein</fullName>
    </recommendedName>
</protein>
<name>A0A937G3T3_9BACT</name>
<evidence type="ECO:0000259" key="2">
    <source>
        <dbReference type="Pfam" id="PF19408"/>
    </source>
</evidence>
<evidence type="ECO:0000313" key="3">
    <source>
        <dbReference type="EMBL" id="MBL6449781.1"/>
    </source>
</evidence>
<feature type="domain" description="PKD-like" evidence="2">
    <location>
        <begin position="35"/>
        <end position="101"/>
    </location>
</feature>
<proteinExistence type="predicted"/>
<dbReference type="InterPro" id="IPR045829">
    <property type="entry name" value="PKD_6"/>
</dbReference>
<organism evidence="3 4">
    <name type="scientific">Fulvivirga marina</name>
    <dbReference type="NCBI Taxonomy" id="2494733"/>
    <lineage>
        <taxon>Bacteria</taxon>
        <taxon>Pseudomonadati</taxon>
        <taxon>Bacteroidota</taxon>
        <taxon>Cytophagia</taxon>
        <taxon>Cytophagales</taxon>
        <taxon>Fulvivirgaceae</taxon>
        <taxon>Fulvivirga</taxon>
    </lineage>
</organism>
<feature type="chain" id="PRO_5036725713" description="PKD-like domain-containing protein" evidence="1">
    <location>
        <begin position="21"/>
        <end position="430"/>
    </location>
</feature>
<dbReference type="Proteomes" id="UP000614216">
    <property type="component" value="Unassembled WGS sequence"/>
</dbReference>
<dbReference type="RefSeq" id="WP_202859324.1">
    <property type="nucleotide sequence ID" value="NZ_JAEUGD010000067.1"/>
</dbReference>